<evidence type="ECO:0000256" key="1">
    <source>
        <dbReference type="SAM" id="MobiDB-lite"/>
    </source>
</evidence>
<accession>A0ABN8CKB4</accession>
<evidence type="ECO:0000313" key="2">
    <source>
        <dbReference type="EMBL" id="CAH0513487.1"/>
    </source>
</evidence>
<proteinExistence type="predicted"/>
<gene>
    <name evidence="2" type="ORF">PBS001_LOCUS298</name>
</gene>
<reference evidence="2 3" key="1">
    <citation type="submission" date="2021-11" db="EMBL/GenBank/DDBJ databases">
        <authorList>
            <person name="Islam A."/>
            <person name="Islam S."/>
            <person name="Flora M.S."/>
            <person name="Rahman M."/>
            <person name="Ziaur R.M."/>
            <person name="Epstein J.H."/>
            <person name="Hassan M."/>
            <person name="Klassen M."/>
            <person name="Woodard K."/>
            <person name="Webb A."/>
            <person name="Webby R.J."/>
            <person name="El Zowalaty M.E."/>
        </authorList>
    </citation>
    <scope>NUCLEOTIDE SEQUENCE [LARGE SCALE GENOMIC DNA]</scope>
    <source>
        <strain evidence="2">Pbs1</strain>
    </source>
</reference>
<evidence type="ECO:0000313" key="3">
    <source>
        <dbReference type="Proteomes" id="UP001158986"/>
    </source>
</evidence>
<feature type="compositionally biased region" description="Polar residues" evidence="1">
    <location>
        <begin position="136"/>
        <end position="148"/>
    </location>
</feature>
<comment type="caution">
    <text evidence="2">The sequence shown here is derived from an EMBL/GenBank/DDBJ whole genome shotgun (WGS) entry which is preliminary data.</text>
</comment>
<sequence>MVRRNAATLKETAMKHQRVAIPFRGGSYSLTNPQRPHQGTVWDPRWATTAAAGKVYGLYSQIYPFHVIGKLMAFLRSKIQTLFEVEDMDTCTPASRTPTVWKLTFQGDTARPFTSLQELRDTVRVRIADHRLAQALPSTSDNQASASPPLSGLQDSNREQRIPKPVDREQGILPPGVDMQPEPREPQPWITHRAQ</sequence>
<name>A0ABN8CKB4_9STRA</name>
<dbReference type="Proteomes" id="UP001158986">
    <property type="component" value="Unassembled WGS sequence"/>
</dbReference>
<feature type="compositionally biased region" description="Basic and acidic residues" evidence="1">
    <location>
        <begin position="156"/>
        <end position="170"/>
    </location>
</feature>
<keyword evidence="3" id="KW-1185">Reference proteome</keyword>
<feature type="region of interest" description="Disordered" evidence="1">
    <location>
        <begin position="134"/>
        <end position="195"/>
    </location>
</feature>
<dbReference type="EMBL" id="CAKLCB010000013">
    <property type="protein sequence ID" value="CAH0513487.1"/>
    <property type="molecule type" value="Genomic_DNA"/>
</dbReference>
<organism evidence="2 3">
    <name type="scientific">Peronospora belbahrii</name>
    <dbReference type="NCBI Taxonomy" id="622444"/>
    <lineage>
        <taxon>Eukaryota</taxon>
        <taxon>Sar</taxon>
        <taxon>Stramenopiles</taxon>
        <taxon>Oomycota</taxon>
        <taxon>Peronosporomycetes</taxon>
        <taxon>Peronosporales</taxon>
        <taxon>Peronosporaceae</taxon>
        <taxon>Peronospora</taxon>
    </lineage>
</organism>
<protein>
    <submittedName>
        <fullName evidence="2">Uncharacterized protein</fullName>
    </submittedName>
</protein>